<evidence type="ECO:0000313" key="1">
    <source>
        <dbReference type="EMBL" id="GAA1504895.1"/>
    </source>
</evidence>
<proteinExistence type="predicted"/>
<dbReference type="SUPFAM" id="SSF50969">
    <property type="entry name" value="YVTN repeat-like/Quinoprotein amine dehydrogenase"/>
    <property type="match status" value="1"/>
</dbReference>
<protein>
    <submittedName>
        <fullName evidence="1">Uncharacterized protein</fullName>
    </submittedName>
</protein>
<evidence type="ECO:0000313" key="2">
    <source>
        <dbReference type="Proteomes" id="UP001501470"/>
    </source>
</evidence>
<organism evidence="1 2">
    <name type="scientific">Dactylosporangium maewongense</name>
    <dbReference type="NCBI Taxonomy" id="634393"/>
    <lineage>
        <taxon>Bacteria</taxon>
        <taxon>Bacillati</taxon>
        <taxon>Actinomycetota</taxon>
        <taxon>Actinomycetes</taxon>
        <taxon>Micromonosporales</taxon>
        <taxon>Micromonosporaceae</taxon>
        <taxon>Dactylosporangium</taxon>
    </lineage>
</organism>
<dbReference type="PANTHER" id="PTHR31778">
    <property type="entry name" value="BUD SITE SELECTION PROTEIN RAX2"/>
    <property type="match status" value="1"/>
</dbReference>
<keyword evidence="2" id="KW-1185">Reference proteome</keyword>
<gene>
    <name evidence="1" type="ORF">GCM10009827_017820</name>
</gene>
<dbReference type="InterPro" id="IPR011044">
    <property type="entry name" value="Quino_amine_DH_bsu"/>
</dbReference>
<dbReference type="PANTHER" id="PTHR31778:SF2">
    <property type="entry name" value="BUD SITE SELECTION PROTEIN RAX2"/>
    <property type="match status" value="1"/>
</dbReference>
<reference evidence="2" key="1">
    <citation type="journal article" date="2019" name="Int. J. Syst. Evol. Microbiol.">
        <title>The Global Catalogue of Microorganisms (GCM) 10K type strain sequencing project: providing services to taxonomists for standard genome sequencing and annotation.</title>
        <authorList>
            <consortium name="The Broad Institute Genomics Platform"/>
            <consortium name="The Broad Institute Genome Sequencing Center for Infectious Disease"/>
            <person name="Wu L."/>
            <person name="Ma J."/>
        </authorList>
    </citation>
    <scope>NUCLEOTIDE SEQUENCE [LARGE SCALE GENOMIC DNA]</scope>
    <source>
        <strain evidence="2">JCM 15933</strain>
    </source>
</reference>
<accession>A0ABP4KK88</accession>
<dbReference type="EMBL" id="BAAAQD010000002">
    <property type="protein sequence ID" value="GAA1504895.1"/>
    <property type="molecule type" value="Genomic_DNA"/>
</dbReference>
<dbReference type="Proteomes" id="UP001501470">
    <property type="component" value="Unassembled WGS sequence"/>
</dbReference>
<comment type="caution">
    <text evidence="1">The sequence shown here is derived from an EMBL/GenBank/DDBJ whole genome shotgun (WGS) entry which is preliminary data.</text>
</comment>
<dbReference type="Gene3D" id="2.80.10.50">
    <property type="match status" value="1"/>
</dbReference>
<sequence length="373" mass="37588">MAAAATAVYGLSGGGQAHAAVVEKTPLLSPSFDGTVWAVAYSSDGGTVYVGGSFSKAIVNGKSIARSRLAAINTRTGALLDWAPVADNTVRALAVDGNSVYAAGDFSKVAGVKRDSLAGLDATTGAVTTFSHEVSGSPVTLGVGSGRLYVGGKFSTIDTAKRTNLAAFSLATGALDADWAPTTDDKVEALAVTSSRVYLGGSFHKTNGVSNALRLTAVDSVDGKLDKTFMPRPSAIVLAVAVGPDGVYAGIGGQGGRAVAYTTAGKARWTRVFDGDVQAVTVLDGVAYVGGHYDKACTTNSNGSQGACTDGSVSRVKLAAIDDRGKLLDWAPQGNGVAGVRAMAANQALGQVVAGGEFTTIGGVTQKRIALFG</sequence>
<name>A0ABP4KK88_9ACTN</name>